<keyword evidence="4 7" id="KW-0812">Transmembrane</keyword>
<feature type="transmembrane region" description="Helical" evidence="7">
    <location>
        <begin position="255"/>
        <end position="273"/>
    </location>
</feature>
<dbReference type="InterPro" id="IPR050171">
    <property type="entry name" value="MFS_Transporters"/>
</dbReference>
<feature type="transmembrane region" description="Helical" evidence="7">
    <location>
        <begin position="52"/>
        <end position="69"/>
    </location>
</feature>
<dbReference type="InterPro" id="IPR036259">
    <property type="entry name" value="MFS_trans_sf"/>
</dbReference>
<sequence>MERYLCMQSSSSNSYNNTNYQRNFIIMLVILFLIEFARGMFVLSYLPILPTVSSVAVGLTSAAVSVHYISDAATNFVIGFLLKRFGAKPVLTLGFLMAFGSLFLVIWFPFNPYILFISAILLGIASSPIWVIMLSSVRDETRGKQMGHVYFAWLFGLLLGMIGMNLIMKVHPTSFAFLMSLMVLIAWILYYFVKIRLTNYNTRKVSQQLKQIGGVAKKNGVLFPGIILQGASISALVPILPIYATKVIKVSTVEYTVALIIGGLGCAISMLFLSKIIDNHGKSFMYLTIFIGFLLYTLGIFGLSLITNIYIVWGIALFIGLMYGFLLPAWNTFMASFIHKDEQEETWGVFNSIQGFGAMIGPIIGGMLYQFTGSVNNTFYFSAGVFIFLAIFYGLYFIKLRRRRISS</sequence>
<dbReference type="EMBL" id="RQTE01000260">
    <property type="protein sequence ID" value="RZI00540.1"/>
    <property type="molecule type" value="Genomic_DNA"/>
</dbReference>
<feature type="transmembrane region" description="Helical" evidence="7">
    <location>
        <begin position="348"/>
        <end position="372"/>
    </location>
</feature>
<evidence type="ECO:0000256" key="5">
    <source>
        <dbReference type="ARBA" id="ARBA00022989"/>
    </source>
</evidence>
<feature type="transmembrane region" description="Helical" evidence="7">
    <location>
        <begin position="90"/>
        <end position="108"/>
    </location>
</feature>
<dbReference type="GO" id="GO:0022857">
    <property type="term" value="F:transmembrane transporter activity"/>
    <property type="evidence" value="ECO:0007669"/>
    <property type="project" value="InterPro"/>
</dbReference>
<dbReference type="PROSITE" id="PS50850">
    <property type="entry name" value="MFS"/>
    <property type="match status" value="1"/>
</dbReference>
<dbReference type="CDD" id="cd17325">
    <property type="entry name" value="MFS_MdtG_SLC18_like"/>
    <property type="match status" value="1"/>
</dbReference>
<comment type="subcellular location">
    <subcellularLocation>
        <location evidence="1">Cell membrane</location>
        <topology evidence="1">Multi-pass membrane protein</topology>
    </subcellularLocation>
</comment>
<keyword evidence="2" id="KW-0813">Transport</keyword>
<dbReference type="Pfam" id="PF07690">
    <property type="entry name" value="MFS_1"/>
    <property type="match status" value="1"/>
</dbReference>
<organism evidence="9 10">
    <name type="scientific">Staphylococcus condimenti</name>
    <dbReference type="NCBI Taxonomy" id="70255"/>
    <lineage>
        <taxon>Bacteria</taxon>
        <taxon>Bacillati</taxon>
        <taxon>Bacillota</taxon>
        <taxon>Bacilli</taxon>
        <taxon>Bacillales</taxon>
        <taxon>Staphylococcaceae</taxon>
        <taxon>Staphylococcus</taxon>
    </lineage>
</organism>
<evidence type="ECO:0000256" key="4">
    <source>
        <dbReference type="ARBA" id="ARBA00022692"/>
    </source>
</evidence>
<keyword evidence="5 7" id="KW-1133">Transmembrane helix</keyword>
<evidence type="ECO:0000313" key="9">
    <source>
        <dbReference type="EMBL" id="RZI00540.1"/>
    </source>
</evidence>
<dbReference type="PANTHER" id="PTHR23517:SF3">
    <property type="entry name" value="INTEGRAL MEMBRANE TRANSPORT PROTEIN"/>
    <property type="match status" value="1"/>
</dbReference>
<feature type="transmembrane region" description="Helical" evidence="7">
    <location>
        <begin position="285"/>
        <end position="303"/>
    </location>
</feature>
<feature type="transmembrane region" description="Helical" evidence="7">
    <location>
        <begin position="309"/>
        <end position="327"/>
    </location>
</feature>
<dbReference type="InterPro" id="IPR020846">
    <property type="entry name" value="MFS_dom"/>
</dbReference>
<feature type="domain" description="Major facilitator superfamily (MFS) profile" evidence="8">
    <location>
        <begin position="218"/>
        <end position="407"/>
    </location>
</feature>
<feature type="transmembrane region" description="Helical" evidence="7">
    <location>
        <begin position="220"/>
        <end position="243"/>
    </location>
</feature>
<dbReference type="Proteomes" id="UP000293854">
    <property type="component" value="Unassembled WGS sequence"/>
</dbReference>
<feature type="transmembrane region" description="Helical" evidence="7">
    <location>
        <begin position="149"/>
        <end position="168"/>
    </location>
</feature>
<dbReference type="GO" id="GO:0005886">
    <property type="term" value="C:plasma membrane"/>
    <property type="evidence" value="ECO:0007669"/>
    <property type="project" value="UniProtKB-SubCell"/>
</dbReference>
<reference evidence="9 10" key="1">
    <citation type="submission" date="2018-11" db="EMBL/GenBank/DDBJ databases">
        <title>Genomic profiling of Staphylococcus species from a Poultry farm system in KwaZulu-Natal, South Africa.</title>
        <authorList>
            <person name="Amoako D.G."/>
            <person name="Somboro A.M."/>
            <person name="Abia A.L.K."/>
            <person name="Bester L.A."/>
            <person name="Essack S.Y."/>
        </authorList>
    </citation>
    <scope>NUCLEOTIDE SEQUENCE [LARGE SCALE GENOMIC DNA]</scope>
    <source>
        <strain evidence="9 10">SA11</strain>
    </source>
</reference>
<evidence type="ECO:0000256" key="6">
    <source>
        <dbReference type="ARBA" id="ARBA00023136"/>
    </source>
</evidence>
<dbReference type="PANTHER" id="PTHR23517">
    <property type="entry name" value="RESISTANCE PROTEIN MDTM, PUTATIVE-RELATED-RELATED"/>
    <property type="match status" value="1"/>
</dbReference>
<comment type="caution">
    <text evidence="9">The sequence shown here is derived from an EMBL/GenBank/DDBJ whole genome shotgun (WGS) entry which is preliminary data.</text>
</comment>
<dbReference type="SUPFAM" id="SSF103473">
    <property type="entry name" value="MFS general substrate transporter"/>
    <property type="match status" value="1"/>
</dbReference>
<evidence type="ECO:0000256" key="3">
    <source>
        <dbReference type="ARBA" id="ARBA00022475"/>
    </source>
</evidence>
<dbReference type="Gene3D" id="1.20.1250.20">
    <property type="entry name" value="MFS general substrate transporter like domains"/>
    <property type="match status" value="2"/>
</dbReference>
<evidence type="ECO:0000259" key="8">
    <source>
        <dbReference type="PROSITE" id="PS50850"/>
    </source>
</evidence>
<feature type="transmembrane region" description="Helical" evidence="7">
    <location>
        <begin position="114"/>
        <end position="137"/>
    </location>
</feature>
<protein>
    <submittedName>
        <fullName evidence="9">MFS transporter</fullName>
    </submittedName>
</protein>
<proteinExistence type="predicted"/>
<dbReference type="OrthoDB" id="9815817at2"/>
<feature type="transmembrane region" description="Helical" evidence="7">
    <location>
        <begin position="174"/>
        <end position="193"/>
    </location>
</feature>
<evidence type="ECO:0000313" key="10">
    <source>
        <dbReference type="Proteomes" id="UP000293854"/>
    </source>
</evidence>
<evidence type="ECO:0000256" key="2">
    <source>
        <dbReference type="ARBA" id="ARBA00022448"/>
    </source>
</evidence>
<dbReference type="InterPro" id="IPR011701">
    <property type="entry name" value="MFS"/>
</dbReference>
<evidence type="ECO:0000256" key="1">
    <source>
        <dbReference type="ARBA" id="ARBA00004651"/>
    </source>
</evidence>
<gene>
    <name evidence="9" type="ORF">EIG99_11230</name>
</gene>
<feature type="transmembrane region" description="Helical" evidence="7">
    <location>
        <begin position="24"/>
        <end position="46"/>
    </location>
</feature>
<evidence type="ECO:0000256" key="7">
    <source>
        <dbReference type="SAM" id="Phobius"/>
    </source>
</evidence>
<accession>A0A4Q7CJY7</accession>
<feature type="transmembrane region" description="Helical" evidence="7">
    <location>
        <begin position="378"/>
        <end position="398"/>
    </location>
</feature>
<keyword evidence="6 7" id="KW-0472">Membrane</keyword>
<dbReference type="AlphaFoldDB" id="A0A4Q7CJY7"/>
<dbReference type="NCBIfam" id="NF047396">
    <property type="entry name" value="MFS_flip_LtaA"/>
    <property type="match status" value="1"/>
</dbReference>
<name>A0A4Q7CJY7_9STAP</name>
<keyword evidence="3" id="KW-1003">Cell membrane</keyword>